<feature type="compositionally biased region" description="Low complexity" evidence="2">
    <location>
        <begin position="38"/>
        <end position="57"/>
    </location>
</feature>
<dbReference type="Pfam" id="PF05794">
    <property type="entry name" value="Tcp11"/>
    <property type="match status" value="1"/>
</dbReference>
<accession>A0ABS2YVC9</accession>
<evidence type="ECO:0000256" key="2">
    <source>
        <dbReference type="SAM" id="MobiDB-lite"/>
    </source>
</evidence>
<gene>
    <name evidence="3" type="primary">Tcp11l2</name>
    <name evidence="3" type="ORF">GTO92_0000547</name>
</gene>
<proteinExistence type="inferred from homology"/>
<evidence type="ECO:0000313" key="3">
    <source>
        <dbReference type="EMBL" id="MBN3290739.1"/>
    </source>
</evidence>
<comment type="similarity">
    <text evidence="1">Belongs to the TCP11 family.</text>
</comment>
<keyword evidence="4" id="KW-1185">Reference proteome</keyword>
<evidence type="ECO:0000256" key="1">
    <source>
        <dbReference type="ARBA" id="ARBA00010954"/>
    </source>
</evidence>
<dbReference type="PANTHER" id="PTHR12832:SF17">
    <property type="entry name" value="T-COMPLEX PROTEIN 11-LIKE PROTEIN 2"/>
    <property type="match status" value="1"/>
</dbReference>
<dbReference type="InterPro" id="IPR008862">
    <property type="entry name" value="Tcp11"/>
</dbReference>
<protein>
    <submittedName>
        <fullName evidence="3">T11L2 protein</fullName>
    </submittedName>
</protein>
<organism evidence="3 4">
    <name type="scientific">Polypterus senegalus</name>
    <name type="common">Senegal bichir</name>
    <dbReference type="NCBI Taxonomy" id="55291"/>
    <lineage>
        <taxon>Eukaryota</taxon>
        <taxon>Metazoa</taxon>
        <taxon>Chordata</taxon>
        <taxon>Craniata</taxon>
        <taxon>Vertebrata</taxon>
        <taxon>Euteleostomi</taxon>
        <taxon>Actinopterygii</taxon>
        <taxon>Polypteriformes</taxon>
        <taxon>Polypteridae</taxon>
        <taxon>Polypterus</taxon>
    </lineage>
</organism>
<feature type="non-terminal residue" evidence="3">
    <location>
        <position position="1"/>
    </location>
</feature>
<name>A0ABS2YVC9_POLSE</name>
<dbReference type="Proteomes" id="UP001166052">
    <property type="component" value="Unassembled WGS sequence"/>
</dbReference>
<feature type="non-terminal residue" evidence="3">
    <location>
        <position position="524"/>
    </location>
</feature>
<feature type="region of interest" description="Disordered" evidence="2">
    <location>
        <begin position="1"/>
        <end position="57"/>
    </location>
</feature>
<comment type="caution">
    <text evidence="3">The sequence shown here is derived from an EMBL/GenBank/DDBJ whole genome shotgun (WGS) entry which is preliminary data.</text>
</comment>
<sequence length="524" mass="58665">MPLNDERPSVSVSDDQGSDTESSERCDSMASSNDFESSRQSFTSDSSSKVGSPASSPPKVVAFDELMACSKNLCNLRLAHEIVVNGDFQVEQPDLPQNSLERKVKEIVHKAFWDKLEKDLTEDPPEYEHAIRLVEEIKEILLSFLNPGANRIRSQICEVLDIDLLRQQAANDAVDICGIANYIITVMEKLCAPIRDGDVKKLREISDIVLLFKEIFHVLELMKTDMVNFTIWSVRPHLQQHSIEFERETFQAILDKTPSALDHATEWIKESIDELMVSKPCVGQCGSLVENSKTSLPSPIAVLNRGYVKLLDWDHGKKAIPETLMADEARLKDLQYRLDLLKTMAAILLIIYNVGGGPISGIPKLADRMKRVIRILLEGMNSQTFNLRDALENISAQVCSELNKSLTERGYSALSSEVQASLAGQICTIRNDDNPVFNLIDDRVHAYLTNFLSYPLDSRNRLDVPGGLLLIQAELETVGAQFLGIVNFNKQVYSPFYVKILRKLLFLESPEVTANPAPTTVKSE</sequence>
<dbReference type="EMBL" id="JAAWVN010009134">
    <property type="protein sequence ID" value="MBN3290739.1"/>
    <property type="molecule type" value="Genomic_DNA"/>
</dbReference>
<reference evidence="3" key="1">
    <citation type="journal article" date="2021" name="Cell">
        <title>Tracing the genetic footprints of vertebrate landing in non-teleost ray-finned fishes.</title>
        <authorList>
            <person name="Bi X."/>
            <person name="Wang K."/>
            <person name="Yang L."/>
            <person name="Pan H."/>
            <person name="Jiang H."/>
            <person name="Wei Q."/>
            <person name="Fang M."/>
            <person name="Yu H."/>
            <person name="Zhu C."/>
            <person name="Cai Y."/>
            <person name="He Y."/>
            <person name="Gan X."/>
            <person name="Zeng H."/>
            <person name="Yu D."/>
            <person name="Zhu Y."/>
            <person name="Jiang H."/>
            <person name="Qiu Q."/>
            <person name="Yang H."/>
            <person name="Zhang Y.E."/>
            <person name="Wang W."/>
            <person name="Zhu M."/>
            <person name="He S."/>
            <person name="Zhang G."/>
        </authorList>
    </citation>
    <scope>NUCLEOTIDE SEQUENCE</scope>
    <source>
        <strain evidence="3">Bchr_001</strain>
    </source>
</reference>
<dbReference type="PANTHER" id="PTHR12832">
    <property type="entry name" value="TESTIS-SPECIFIC PROTEIN PBS13 T-COMPLEX 11"/>
    <property type="match status" value="1"/>
</dbReference>
<evidence type="ECO:0000313" key="4">
    <source>
        <dbReference type="Proteomes" id="UP001166052"/>
    </source>
</evidence>